<evidence type="ECO:0000256" key="4">
    <source>
        <dbReference type="ARBA" id="ARBA00022989"/>
    </source>
</evidence>
<feature type="domain" description="RDD" evidence="7">
    <location>
        <begin position="13"/>
        <end position="133"/>
    </location>
</feature>
<evidence type="ECO:0000313" key="8">
    <source>
        <dbReference type="EMBL" id="NWE86984.1"/>
    </source>
</evidence>
<evidence type="ECO:0000256" key="3">
    <source>
        <dbReference type="ARBA" id="ARBA00022692"/>
    </source>
</evidence>
<reference evidence="8 9" key="1">
    <citation type="submission" date="2020-04" db="EMBL/GenBank/DDBJ databases">
        <title>Molecular characterization of pseudomonads from Agaricus bisporus reveal novel blotch 2 pathogens in Western Europe.</title>
        <authorList>
            <person name="Taparia T."/>
            <person name="Krijger M."/>
            <person name="Haynes E."/>
            <person name="Elpinstone J.G."/>
            <person name="Noble R."/>
            <person name="Van Der Wolf J."/>
        </authorList>
    </citation>
    <scope>NUCLEOTIDE SEQUENCE [LARGE SCALE GENOMIC DNA]</scope>
    <source>
        <strain evidence="8 9">P8021</strain>
    </source>
</reference>
<evidence type="ECO:0000256" key="1">
    <source>
        <dbReference type="ARBA" id="ARBA00004651"/>
    </source>
</evidence>
<dbReference type="PANTHER" id="PTHR36115">
    <property type="entry name" value="PROLINE-RICH ANTIGEN HOMOLOG-RELATED"/>
    <property type="match status" value="1"/>
</dbReference>
<accession>A0A7Y8FXH9</accession>
<comment type="caution">
    <text evidence="8">The sequence shown here is derived from an EMBL/GenBank/DDBJ whole genome shotgun (WGS) entry which is preliminary data.</text>
</comment>
<evidence type="ECO:0000313" key="9">
    <source>
        <dbReference type="Proteomes" id="UP000585226"/>
    </source>
</evidence>
<dbReference type="Pfam" id="PF06271">
    <property type="entry name" value="RDD"/>
    <property type="match status" value="1"/>
</dbReference>
<protein>
    <submittedName>
        <fullName evidence="8">RDD family protein</fullName>
    </submittedName>
</protein>
<keyword evidence="5 6" id="KW-0472">Membrane</keyword>
<keyword evidence="3 6" id="KW-0812">Transmembrane</keyword>
<gene>
    <name evidence="8" type="ORF">HX893_02420</name>
</gene>
<comment type="subcellular location">
    <subcellularLocation>
        <location evidence="1">Cell membrane</location>
        <topology evidence="1">Multi-pass membrane protein</topology>
    </subcellularLocation>
</comment>
<organism evidence="8 9">
    <name type="scientific">Pseudomonas reactans</name>
    <dbReference type="NCBI Taxonomy" id="117680"/>
    <lineage>
        <taxon>Bacteria</taxon>
        <taxon>Pseudomonadati</taxon>
        <taxon>Pseudomonadota</taxon>
        <taxon>Gammaproteobacteria</taxon>
        <taxon>Pseudomonadales</taxon>
        <taxon>Pseudomonadaceae</taxon>
        <taxon>Pseudomonas</taxon>
    </lineage>
</organism>
<feature type="transmembrane region" description="Helical" evidence="6">
    <location>
        <begin position="55"/>
        <end position="74"/>
    </location>
</feature>
<evidence type="ECO:0000256" key="5">
    <source>
        <dbReference type="ARBA" id="ARBA00023136"/>
    </source>
</evidence>
<keyword evidence="4 6" id="KW-1133">Transmembrane helix</keyword>
<evidence type="ECO:0000256" key="6">
    <source>
        <dbReference type="SAM" id="Phobius"/>
    </source>
</evidence>
<sequence length="164" mass="17613">MDASNTAKRPTILASIGRRLAARLIDCALAVLIFFVVKFAAGALSVYVPAVTPKAGFLCAFFAAFAYFLLADALPNGQSLGKRLLSIAAVDRKTRKGCSVSQSFTRNSGALVVIDWVWIFMESRTRLGDMFAKTIVIQTGNLTTVRGLADIYDDGQCGAVRIKG</sequence>
<proteinExistence type="predicted"/>
<dbReference type="GO" id="GO:0005886">
    <property type="term" value="C:plasma membrane"/>
    <property type="evidence" value="ECO:0007669"/>
    <property type="project" value="UniProtKB-SubCell"/>
</dbReference>
<evidence type="ECO:0000256" key="2">
    <source>
        <dbReference type="ARBA" id="ARBA00022475"/>
    </source>
</evidence>
<dbReference type="Proteomes" id="UP000585226">
    <property type="component" value="Unassembled WGS sequence"/>
</dbReference>
<dbReference type="RefSeq" id="WP_177110143.1">
    <property type="nucleotide sequence ID" value="NZ_JACASD010000007.1"/>
</dbReference>
<dbReference type="EMBL" id="JACASD010000007">
    <property type="protein sequence ID" value="NWE86984.1"/>
    <property type="molecule type" value="Genomic_DNA"/>
</dbReference>
<dbReference type="InterPro" id="IPR010432">
    <property type="entry name" value="RDD"/>
</dbReference>
<dbReference type="AlphaFoldDB" id="A0A7Y8FXH9"/>
<evidence type="ECO:0000259" key="7">
    <source>
        <dbReference type="Pfam" id="PF06271"/>
    </source>
</evidence>
<dbReference type="PANTHER" id="PTHR36115:SF6">
    <property type="entry name" value="PROLINE-RICH ANTIGEN HOMOLOG"/>
    <property type="match status" value="1"/>
</dbReference>
<keyword evidence="2" id="KW-1003">Cell membrane</keyword>
<feature type="transmembrane region" description="Helical" evidence="6">
    <location>
        <begin position="20"/>
        <end position="43"/>
    </location>
</feature>
<dbReference type="InterPro" id="IPR051791">
    <property type="entry name" value="Pra-immunoreactive"/>
</dbReference>
<name>A0A7Y8FXH9_9PSED</name>